<accession>A0ABY3RFC0</accession>
<reference evidence="2" key="1">
    <citation type="journal article" date="2024" name="Antonie Van Leeuwenhoek">
        <title>Bradyrhizobium ontarionense sp. nov., a novel bacterial symbiont isolated from Aeschynomene indica (Indian jointvetch), harbours photosynthesis, nitrogen fixation and nitrous oxide (N2O) reductase genes.</title>
        <authorList>
            <person name="Bromfield E.S.P."/>
            <person name="Cloutier S."/>
        </authorList>
    </citation>
    <scope>NUCLEOTIDE SEQUENCE</scope>
    <source>
        <strain evidence="2">A19</strain>
    </source>
</reference>
<dbReference type="SUPFAM" id="SSF46785">
    <property type="entry name" value="Winged helix' DNA-binding domain"/>
    <property type="match status" value="1"/>
</dbReference>
<name>A0ABY3RFC0_9BRAD</name>
<dbReference type="Pfam" id="PF01726">
    <property type="entry name" value="LexA_DNA_bind"/>
    <property type="match status" value="1"/>
</dbReference>
<keyword evidence="3" id="KW-1185">Reference proteome</keyword>
<proteinExistence type="predicted"/>
<protein>
    <recommendedName>
        <fullName evidence="1">LexA repressor DNA-binding domain-containing protein</fullName>
    </recommendedName>
</protein>
<dbReference type="Gene3D" id="1.10.10.10">
    <property type="entry name" value="Winged helix-like DNA-binding domain superfamily/Winged helix DNA-binding domain"/>
    <property type="match status" value="1"/>
</dbReference>
<dbReference type="EMBL" id="CP088156">
    <property type="protein sequence ID" value="UFZ05482.1"/>
    <property type="molecule type" value="Genomic_DNA"/>
</dbReference>
<dbReference type="Proteomes" id="UP001431010">
    <property type="component" value="Chromosome"/>
</dbReference>
<gene>
    <name evidence="2" type="ORF">LQG66_03960</name>
</gene>
<evidence type="ECO:0000313" key="3">
    <source>
        <dbReference type="Proteomes" id="UP001431010"/>
    </source>
</evidence>
<dbReference type="RefSeq" id="WP_231323627.1">
    <property type="nucleotide sequence ID" value="NZ_CP088156.1"/>
</dbReference>
<dbReference type="InterPro" id="IPR036388">
    <property type="entry name" value="WH-like_DNA-bd_sf"/>
</dbReference>
<feature type="domain" description="LexA repressor DNA-binding" evidence="1">
    <location>
        <begin position="9"/>
        <end position="70"/>
    </location>
</feature>
<dbReference type="InterPro" id="IPR036390">
    <property type="entry name" value="WH_DNA-bd_sf"/>
</dbReference>
<evidence type="ECO:0000313" key="2">
    <source>
        <dbReference type="EMBL" id="UFZ05482.1"/>
    </source>
</evidence>
<evidence type="ECO:0000259" key="1">
    <source>
        <dbReference type="Pfam" id="PF01726"/>
    </source>
</evidence>
<sequence>MIRPALRVGLTRRQRDCYDAIVAHIARTGASPSYHQLANALAIHSKTGVMRMVRALRERGYVHFVEHRARSITLAAPIGGYTLSAELESQLRTYCAEHGEPDPAAIVADAVNLFLDQAGGIVAS</sequence>
<dbReference type="InterPro" id="IPR006199">
    <property type="entry name" value="LexA_DNA-bd_dom"/>
</dbReference>
<organism evidence="2 3">
    <name type="scientific">Bradyrhizobium ontarionense</name>
    <dbReference type="NCBI Taxonomy" id="2898149"/>
    <lineage>
        <taxon>Bacteria</taxon>
        <taxon>Pseudomonadati</taxon>
        <taxon>Pseudomonadota</taxon>
        <taxon>Alphaproteobacteria</taxon>
        <taxon>Hyphomicrobiales</taxon>
        <taxon>Nitrobacteraceae</taxon>
        <taxon>Bradyrhizobium</taxon>
    </lineage>
</organism>